<dbReference type="InterPro" id="IPR004942">
    <property type="entry name" value="Roadblock/LAMTOR2_dom"/>
</dbReference>
<reference evidence="2 3" key="1">
    <citation type="submission" date="2016-11" db="EMBL/GenBank/DDBJ databases">
        <authorList>
            <person name="Jaros S."/>
            <person name="Januszkiewicz K."/>
            <person name="Wedrychowicz H."/>
        </authorList>
    </citation>
    <scope>NUCLEOTIDE SEQUENCE [LARGE SCALE GENOMIC DNA]</scope>
    <source>
        <strain evidence="2 3">DSM 46144</strain>
    </source>
</reference>
<dbReference type="Pfam" id="PF03259">
    <property type="entry name" value="Robl_LC7"/>
    <property type="match status" value="1"/>
</dbReference>
<accession>A0A1M7QCH6</accession>
<organism evidence="2 3">
    <name type="scientific">Cryptosporangium aurantiacum</name>
    <dbReference type="NCBI Taxonomy" id="134849"/>
    <lineage>
        <taxon>Bacteria</taxon>
        <taxon>Bacillati</taxon>
        <taxon>Actinomycetota</taxon>
        <taxon>Actinomycetes</taxon>
        <taxon>Cryptosporangiales</taxon>
        <taxon>Cryptosporangiaceae</taxon>
        <taxon>Cryptosporangium</taxon>
    </lineage>
</organism>
<name>A0A1M7QCH6_9ACTN</name>
<evidence type="ECO:0000313" key="2">
    <source>
        <dbReference type="EMBL" id="SHN28257.1"/>
    </source>
</evidence>
<dbReference type="STRING" id="134849.SAMN05443668_104445"/>
<dbReference type="EMBL" id="FRCS01000004">
    <property type="protein sequence ID" value="SHN28257.1"/>
    <property type="molecule type" value="Genomic_DNA"/>
</dbReference>
<sequence length="143" mass="14962">MTQTARATGELNWLLDDLVDRVPHAKQAVLLSSDGLLIGGSRGLSREDGEHLAAVASGFQSLARGAGRYFGGGAVRQTIIEMEQAFLFVTAAGRGACLAVLGDAESDVGLIAYEMAMLVTRVGTYLSTSPRSATQSQGKGDQM</sequence>
<dbReference type="Proteomes" id="UP000184440">
    <property type="component" value="Unassembled WGS sequence"/>
</dbReference>
<dbReference type="Gene3D" id="3.30.450.30">
    <property type="entry name" value="Dynein light chain 2a, cytoplasmic"/>
    <property type="match status" value="1"/>
</dbReference>
<dbReference type="PANTHER" id="PTHR36222:SF1">
    <property type="entry name" value="SERINE PROTEASE INHIBITOR RV3364C"/>
    <property type="match status" value="1"/>
</dbReference>
<dbReference type="RefSeq" id="WP_073258074.1">
    <property type="nucleotide sequence ID" value="NZ_FRCS01000004.1"/>
</dbReference>
<dbReference type="OrthoDB" id="5187023at2"/>
<evidence type="ECO:0000259" key="1">
    <source>
        <dbReference type="SMART" id="SM00960"/>
    </source>
</evidence>
<dbReference type="PANTHER" id="PTHR36222">
    <property type="entry name" value="SERINE PROTEASE INHIBITOR RV3364C"/>
    <property type="match status" value="1"/>
</dbReference>
<proteinExistence type="predicted"/>
<keyword evidence="3" id="KW-1185">Reference proteome</keyword>
<dbReference type="SUPFAM" id="SSF103196">
    <property type="entry name" value="Roadblock/LC7 domain"/>
    <property type="match status" value="1"/>
</dbReference>
<gene>
    <name evidence="2" type="ORF">SAMN05443668_104445</name>
</gene>
<evidence type="ECO:0000313" key="3">
    <source>
        <dbReference type="Proteomes" id="UP000184440"/>
    </source>
</evidence>
<dbReference type="InterPro" id="IPR053141">
    <property type="entry name" value="Mycobact_SerProt_Inhib_Rv3364c"/>
</dbReference>
<dbReference type="SMART" id="SM00960">
    <property type="entry name" value="Robl_LC7"/>
    <property type="match status" value="1"/>
</dbReference>
<protein>
    <submittedName>
        <fullName evidence="2">Predicted regulator of Ras-like GTPase activity, Roadblock/LC7/MglB family</fullName>
    </submittedName>
</protein>
<dbReference type="AlphaFoldDB" id="A0A1M7QCH6"/>
<feature type="domain" description="Roadblock/LAMTOR2" evidence="1">
    <location>
        <begin position="12"/>
        <end position="102"/>
    </location>
</feature>